<comment type="caution">
    <text evidence="3">The sequence shown here is derived from an EMBL/GenBank/DDBJ whole genome shotgun (WGS) entry which is preliminary data.</text>
</comment>
<evidence type="ECO:0000313" key="3">
    <source>
        <dbReference type="EMBL" id="RCW93357.1"/>
    </source>
</evidence>
<dbReference type="Gene3D" id="3.40.50.12370">
    <property type="match status" value="1"/>
</dbReference>
<dbReference type="AlphaFoldDB" id="A0A368ZJM8"/>
<dbReference type="PANTHER" id="PTHR46268:SF22">
    <property type="entry name" value="SENSOR PROTEIN KDPD-RELATED"/>
    <property type="match status" value="1"/>
</dbReference>
<reference evidence="3 4" key="1">
    <citation type="submission" date="2018-07" db="EMBL/GenBank/DDBJ databases">
        <title>Genomic Encyclopedia of Type Strains, Phase III (KMG-III): the genomes of soil and plant-associated and newly described type strains.</title>
        <authorList>
            <person name="Whitman W."/>
        </authorList>
    </citation>
    <scope>NUCLEOTIDE SEQUENCE [LARGE SCALE GENOMIC DNA]</scope>
    <source>
        <strain evidence="3 4">CECT 7958</strain>
    </source>
</reference>
<evidence type="ECO:0000313" key="4">
    <source>
        <dbReference type="Proteomes" id="UP000253436"/>
    </source>
</evidence>
<gene>
    <name evidence="3" type="ORF">DFQ08_101150</name>
</gene>
<accession>A0A368ZJM8</accession>
<keyword evidence="4" id="KW-1185">Reference proteome</keyword>
<organism evidence="3 4">
    <name type="scientific">Winogradskyella arenosi</name>
    <dbReference type="NCBI Taxonomy" id="533325"/>
    <lineage>
        <taxon>Bacteria</taxon>
        <taxon>Pseudomonadati</taxon>
        <taxon>Bacteroidota</taxon>
        <taxon>Flavobacteriia</taxon>
        <taxon>Flavobacteriales</taxon>
        <taxon>Flavobacteriaceae</taxon>
        <taxon>Winogradskyella</taxon>
    </lineage>
</organism>
<dbReference type="PANTHER" id="PTHR46268">
    <property type="entry name" value="STRESS RESPONSE PROTEIN NHAX"/>
    <property type="match status" value="1"/>
</dbReference>
<feature type="domain" description="UspA" evidence="2">
    <location>
        <begin position="2"/>
        <end position="146"/>
    </location>
</feature>
<comment type="similarity">
    <text evidence="1">Belongs to the universal stress protein A family.</text>
</comment>
<dbReference type="EMBL" id="QPJO01000001">
    <property type="protein sequence ID" value="RCW93357.1"/>
    <property type="molecule type" value="Genomic_DNA"/>
</dbReference>
<dbReference type="CDD" id="cd00293">
    <property type="entry name" value="USP-like"/>
    <property type="match status" value="1"/>
</dbReference>
<name>A0A368ZJM8_9FLAO</name>
<dbReference type="InterPro" id="IPR006016">
    <property type="entry name" value="UspA"/>
</dbReference>
<evidence type="ECO:0000256" key="1">
    <source>
        <dbReference type="ARBA" id="ARBA00008791"/>
    </source>
</evidence>
<dbReference type="PRINTS" id="PR01438">
    <property type="entry name" value="UNVRSLSTRESS"/>
</dbReference>
<dbReference type="OrthoDB" id="9788959at2"/>
<dbReference type="InterPro" id="IPR006015">
    <property type="entry name" value="Universal_stress_UspA"/>
</dbReference>
<dbReference type="RefSeq" id="WP_114307891.1">
    <property type="nucleotide sequence ID" value="NZ_QPJO01000001.1"/>
</dbReference>
<protein>
    <submittedName>
        <fullName evidence="3">Nucleotide-binding universal stress UspA family protein</fullName>
    </submittedName>
</protein>
<sequence length="279" mass="31838">MNILLPTDFSENSLNAISYAIDFYKAVKCNFYLLNVCLMDSFMAGDSSTTPTASQIEELYVKPSKQRLANVLSTLNDEGKINENHHFFTLTEYGFFLESIRKQVLEQKIDVLVMGTKGASGLKQYIVGSNTGDVITKVKCTTLVVPEAATYRPLKEIAFPSDFNMSYDLQTLEPLSEVLKTSKANLRMLHIHKKDIELSVEQLNNIDIFKAYFDAYNPSFDYIENRKVEDAIQTFVETKAIDMMVMVAKNLNYFQSILFHSKVEKISYHTDIPFLVLHE</sequence>
<dbReference type="Pfam" id="PF00582">
    <property type="entry name" value="Usp"/>
    <property type="match status" value="1"/>
</dbReference>
<evidence type="ECO:0000259" key="2">
    <source>
        <dbReference type="Pfam" id="PF00582"/>
    </source>
</evidence>
<dbReference type="SUPFAM" id="SSF52402">
    <property type="entry name" value="Adenine nucleotide alpha hydrolases-like"/>
    <property type="match status" value="2"/>
</dbReference>
<proteinExistence type="inferred from homology"/>
<dbReference type="Proteomes" id="UP000253436">
    <property type="component" value="Unassembled WGS sequence"/>
</dbReference>